<dbReference type="GO" id="GO:0015421">
    <property type="term" value="F:ABC-type oligopeptide transporter activity"/>
    <property type="evidence" value="ECO:0007669"/>
    <property type="project" value="TreeGrafter"/>
</dbReference>
<comment type="caution">
    <text evidence="13">The sequence shown here is derived from an EMBL/GenBank/DDBJ whole genome shotgun (WGS) entry which is preliminary data.</text>
</comment>
<dbReference type="InterPro" id="IPR011527">
    <property type="entry name" value="ABC1_TM_dom"/>
</dbReference>
<dbReference type="Gene3D" id="3.40.50.300">
    <property type="entry name" value="P-loop containing nucleotide triphosphate hydrolases"/>
    <property type="match status" value="1"/>
</dbReference>
<evidence type="ECO:0000313" key="14">
    <source>
        <dbReference type="Proteomes" id="UP000249130"/>
    </source>
</evidence>
<evidence type="ECO:0000256" key="2">
    <source>
        <dbReference type="ARBA" id="ARBA00005417"/>
    </source>
</evidence>
<dbReference type="InterPro" id="IPR003593">
    <property type="entry name" value="AAA+_ATPase"/>
</dbReference>
<dbReference type="PROSITE" id="PS50929">
    <property type="entry name" value="ABC_TM1F"/>
    <property type="match status" value="1"/>
</dbReference>
<keyword evidence="5" id="KW-0547">Nucleotide-binding</keyword>
<accession>A0A327KQI2</accession>
<feature type="compositionally biased region" description="Basic residues" evidence="9">
    <location>
        <begin position="10"/>
        <end position="21"/>
    </location>
</feature>
<dbReference type="InterPro" id="IPR017871">
    <property type="entry name" value="ABC_transporter-like_CS"/>
</dbReference>
<dbReference type="InterPro" id="IPR036640">
    <property type="entry name" value="ABC1_TM_sf"/>
</dbReference>
<protein>
    <submittedName>
        <fullName evidence="13">ABC transporter</fullName>
    </submittedName>
</protein>
<evidence type="ECO:0000256" key="10">
    <source>
        <dbReference type="SAM" id="Phobius"/>
    </source>
</evidence>
<evidence type="ECO:0000256" key="3">
    <source>
        <dbReference type="ARBA" id="ARBA00022448"/>
    </source>
</evidence>
<name>A0A327KQI2_9BRAD</name>
<feature type="transmembrane region" description="Helical" evidence="10">
    <location>
        <begin position="268"/>
        <end position="286"/>
    </location>
</feature>
<dbReference type="GO" id="GO:0005524">
    <property type="term" value="F:ATP binding"/>
    <property type="evidence" value="ECO:0007669"/>
    <property type="project" value="UniProtKB-KW"/>
</dbReference>
<dbReference type="PROSITE" id="PS50893">
    <property type="entry name" value="ABC_TRANSPORTER_2"/>
    <property type="match status" value="1"/>
</dbReference>
<dbReference type="EMBL" id="NPEX01000221">
    <property type="protein sequence ID" value="RAI40691.1"/>
    <property type="molecule type" value="Genomic_DNA"/>
</dbReference>
<dbReference type="AlphaFoldDB" id="A0A327KQI2"/>
<evidence type="ECO:0000256" key="7">
    <source>
        <dbReference type="ARBA" id="ARBA00022989"/>
    </source>
</evidence>
<dbReference type="GO" id="GO:0016887">
    <property type="term" value="F:ATP hydrolysis activity"/>
    <property type="evidence" value="ECO:0007669"/>
    <property type="project" value="InterPro"/>
</dbReference>
<feature type="transmembrane region" description="Helical" evidence="10">
    <location>
        <begin position="36"/>
        <end position="54"/>
    </location>
</feature>
<evidence type="ECO:0000256" key="8">
    <source>
        <dbReference type="ARBA" id="ARBA00023136"/>
    </source>
</evidence>
<comment type="subcellular location">
    <subcellularLocation>
        <location evidence="1">Cell membrane</location>
        <topology evidence="1">Multi-pass membrane protein</topology>
    </subcellularLocation>
</comment>
<feature type="transmembrane region" description="Helical" evidence="10">
    <location>
        <begin position="178"/>
        <end position="197"/>
    </location>
</feature>
<dbReference type="OrthoDB" id="9804259at2"/>
<organism evidence="13 14">
    <name type="scientific">Rhodoplanes roseus</name>
    <dbReference type="NCBI Taxonomy" id="29409"/>
    <lineage>
        <taxon>Bacteria</taxon>
        <taxon>Pseudomonadati</taxon>
        <taxon>Pseudomonadota</taxon>
        <taxon>Alphaproteobacteria</taxon>
        <taxon>Hyphomicrobiales</taxon>
        <taxon>Nitrobacteraceae</taxon>
        <taxon>Rhodoplanes</taxon>
    </lineage>
</organism>
<feature type="transmembrane region" description="Helical" evidence="10">
    <location>
        <begin position="146"/>
        <end position="172"/>
    </location>
</feature>
<evidence type="ECO:0000256" key="1">
    <source>
        <dbReference type="ARBA" id="ARBA00004651"/>
    </source>
</evidence>
<feature type="domain" description="ABC transmembrane type-1" evidence="12">
    <location>
        <begin position="41"/>
        <end position="321"/>
    </location>
</feature>
<evidence type="ECO:0000256" key="6">
    <source>
        <dbReference type="ARBA" id="ARBA00022840"/>
    </source>
</evidence>
<feature type="domain" description="ABC transporter" evidence="11">
    <location>
        <begin position="355"/>
        <end position="590"/>
    </location>
</feature>
<evidence type="ECO:0000259" key="11">
    <source>
        <dbReference type="PROSITE" id="PS50893"/>
    </source>
</evidence>
<dbReference type="SUPFAM" id="SSF52540">
    <property type="entry name" value="P-loop containing nucleoside triphosphate hydrolases"/>
    <property type="match status" value="1"/>
</dbReference>
<gene>
    <name evidence="13" type="ORF">CH341_23230</name>
</gene>
<evidence type="ECO:0000256" key="4">
    <source>
        <dbReference type="ARBA" id="ARBA00022692"/>
    </source>
</evidence>
<evidence type="ECO:0000256" key="9">
    <source>
        <dbReference type="SAM" id="MobiDB-lite"/>
    </source>
</evidence>
<evidence type="ECO:0000259" key="12">
    <source>
        <dbReference type="PROSITE" id="PS50929"/>
    </source>
</evidence>
<dbReference type="SUPFAM" id="SSF90123">
    <property type="entry name" value="ABC transporter transmembrane region"/>
    <property type="match status" value="1"/>
</dbReference>
<keyword evidence="8 10" id="KW-0472">Membrane</keyword>
<dbReference type="Pfam" id="PF00664">
    <property type="entry name" value="ABC_membrane"/>
    <property type="match status" value="1"/>
</dbReference>
<feature type="transmembrane region" description="Helical" evidence="10">
    <location>
        <begin position="292"/>
        <end position="312"/>
    </location>
</feature>
<dbReference type="CDD" id="cd07346">
    <property type="entry name" value="ABC_6TM_exporters"/>
    <property type="match status" value="1"/>
</dbReference>
<dbReference type="RefSeq" id="WP_111421394.1">
    <property type="nucleotide sequence ID" value="NZ_NPEX01000221.1"/>
</dbReference>
<evidence type="ECO:0000256" key="5">
    <source>
        <dbReference type="ARBA" id="ARBA00022741"/>
    </source>
</evidence>
<dbReference type="PANTHER" id="PTHR43394:SF1">
    <property type="entry name" value="ATP-BINDING CASSETTE SUB-FAMILY B MEMBER 10, MITOCHONDRIAL"/>
    <property type="match status" value="1"/>
</dbReference>
<dbReference type="SMART" id="SM00382">
    <property type="entry name" value="AAA"/>
    <property type="match status" value="1"/>
</dbReference>
<dbReference type="PROSITE" id="PS00211">
    <property type="entry name" value="ABC_TRANSPORTER_1"/>
    <property type="match status" value="1"/>
</dbReference>
<dbReference type="GO" id="GO:0005886">
    <property type="term" value="C:plasma membrane"/>
    <property type="evidence" value="ECO:0007669"/>
    <property type="project" value="UniProtKB-SubCell"/>
</dbReference>
<evidence type="ECO:0000313" key="13">
    <source>
        <dbReference type="EMBL" id="RAI40691.1"/>
    </source>
</evidence>
<dbReference type="PANTHER" id="PTHR43394">
    <property type="entry name" value="ATP-DEPENDENT PERMEASE MDL1, MITOCHONDRIAL"/>
    <property type="match status" value="1"/>
</dbReference>
<feature type="region of interest" description="Disordered" evidence="9">
    <location>
        <begin position="1"/>
        <end position="21"/>
    </location>
</feature>
<keyword evidence="14" id="KW-1185">Reference proteome</keyword>
<reference evidence="13 14" key="1">
    <citation type="submission" date="2017-07" db="EMBL/GenBank/DDBJ databases">
        <title>Draft Genome Sequences of Select Purple Nonsulfur Bacteria.</title>
        <authorList>
            <person name="Lasarre B."/>
            <person name="Mckinlay J.B."/>
        </authorList>
    </citation>
    <scope>NUCLEOTIDE SEQUENCE [LARGE SCALE GENOMIC DNA]</scope>
    <source>
        <strain evidence="13 14">DSM 5909</strain>
    </source>
</reference>
<dbReference type="Gene3D" id="1.20.1560.10">
    <property type="entry name" value="ABC transporter type 1, transmembrane domain"/>
    <property type="match status" value="1"/>
</dbReference>
<keyword evidence="6" id="KW-0067">ATP-binding</keyword>
<dbReference type="InterPro" id="IPR003439">
    <property type="entry name" value="ABC_transporter-like_ATP-bd"/>
</dbReference>
<dbReference type="Proteomes" id="UP000249130">
    <property type="component" value="Unassembled WGS sequence"/>
</dbReference>
<dbReference type="Pfam" id="PF00005">
    <property type="entry name" value="ABC_tran"/>
    <property type="match status" value="1"/>
</dbReference>
<proteinExistence type="inferred from homology"/>
<dbReference type="InterPro" id="IPR027417">
    <property type="entry name" value="P-loop_NTPase"/>
</dbReference>
<sequence length="618" mass="66476">MSSIVDSRPAARRAGRTPGRQHRLRQAVRFALPQRGAIGTIVALTLAAAALGAFEPLALKWIFDGLTAAGGAPALLQGLALLAGFAVMREAMDGIGTWLTWRTRIGLQYALLEATIGKLHRMPLRLQRSEGVGAIMTRLDRSIQGFTAAVSLILFNIVPSFVFLAVAAWVMVALEWRLALLVLAFAPLPALIATWAGPEQTARERTLLDRWARIYSRFNEVLSGIMIVRSFAMEDVEKARFLRDVDAANTVVIRGVATDARYATASNLVVALARIAGVGVGGYLVLHGQTTVGTVVAFLGYIGGLFGPVQGLSATYTSLRKASVSLDEIFAILDVQEHIGDAPDARDLPAPRGAVSFDAVHFRYEPAGRPLLDRLTLDVAPGETLAIVGPSGSGKTTMMALLMRFHDPVDGTIRIDGHDIRTLRQGSLRRAIGVVLQDPMLFNDTVRANIAYGRPEASDAEIEAAARAACAYDFIQRLPGGFDAMVGERGGLLSVGERQRITIARAILKDPPILVLDEATSALDAESEALVQTAVQTLMRGRTIFVIAHRLATVVGADRIIVLKEGRIAECGPHRELMRRDGYYASLVRRQHLGLIANDLDAAAAPAEHVPEAPIRAA</sequence>
<keyword evidence="7 10" id="KW-1133">Transmembrane helix</keyword>
<feature type="transmembrane region" description="Helical" evidence="10">
    <location>
        <begin position="66"/>
        <end position="88"/>
    </location>
</feature>
<keyword evidence="3" id="KW-0813">Transport</keyword>
<dbReference type="InterPro" id="IPR039421">
    <property type="entry name" value="Type_1_exporter"/>
</dbReference>
<dbReference type="FunFam" id="3.40.50.300:FF:000287">
    <property type="entry name" value="Multidrug ABC transporter ATP-binding protein"/>
    <property type="match status" value="1"/>
</dbReference>
<keyword evidence="4 10" id="KW-0812">Transmembrane</keyword>
<comment type="similarity">
    <text evidence="2">Belongs to the ABC transporter superfamily.</text>
</comment>